<keyword evidence="8" id="KW-1003">Cell membrane</keyword>
<dbReference type="Proteomes" id="UP000033562">
    <property type="component" value="Unassembled WGS sequence"/>
</dbReference>
<dbReference type="PANTHER" id="PTHR46382:SF1">
    <property type="entry name" value="PHOSPHATIDATE CYTIDYLYLTRANSFERASE"/>
    <property type="match status" value="1"/>
</dbReference>
<reference evidence="25 26" key="1">
    <citation type="submission" date="2015-02" db="EMBL/GenBank/DDBJ databases">
        <title>Genome Sequencing of Rickettsiales.</title>
        <authorList>
            <person name="Daugherty S.C."/>
            <person name="Su Q."/>
            <person name="Abolude K."/>
            <person name="Beier-Sexton M."/>
            <person name="Carlyon J.A."/>
            <person name="Carter R."/>
            <person name="Day N.P."/>
            <person name="Dumler S.J."/>
            <person name="Dyachenko V."/>
            <person name="Godinez A."/>
            <person name="Kurtti T.J."/>
            <person name="Lichay M."/>
            <person name="Mullins K.E."/>
            <person name="Ott S."/>
            <person name="Pappas-Brown V."/>
            <person name="Paris D.H."/>
            <person name="Patel P."/>
            <person name="Richards A.L."/>
            <person name="Sadzewicz L."/>
            <person name="Sears K."/>
            <person name="Seidman D."/>
            <person name="Sengamalay N."/>
            <person name="Stenos J."/>
            <person name="Tallon L.J."/>
            <person name="Vincent G."/>
            <person name="Fraser C.M."/>
            <person name="Munderloh U."/>
            <person name="Dunning-Hotopp J.C."/>
        </authorList>
    </citation>
    <scope>NUCLEOTIDE SEQUENCE [LARGE SCALE GENOMIC DNA]</scope>
    <source>
        <strain evidence="25 26">RAC413</strain>
    </source>
</reference>
<evidence type="ECO:0000256" key="3">
    <source>
        <dbReference type="ARBA" id="ARBA00005119"/>
    </source>
</evidence>
<evidence type="ECO:0000256" key="9">
    <source>
        <dbReference type="ARBA" id="ARBA00022516"/>
    </source>
</evidence>
<feature type="transmembrane region" description="Helical" evidence="24">
    <location>
        <begin position="31"/>
        <end position="48"/>
    </location>
</feature>
<organism evidence="25 26">
    <name type="scientific">Candidatus Neoehrlichia procyonis str. RAC413</name>
    <dbReference type="NCBI Taxonomy" id="1359163"/>
    <lineage>
        <taxon>Bacteria</taxon>
        <taxon>Pseudomonadati</taxon>
        <taxon>Pseudomonadota</taxon>
        <taxon>Alphaproteobacteria</taxon>
        <taxon>Rickettsiales</taxon>
        <taxon>Anaplasmataceae</taxon>
        <taxon>Candidatus Neoehrlichia</taxon>
    </lineage>
</organism>
<accession>A0A0F3NNB5</accession>
<evidence type="ECO:0000256" key="4">
    <source>
        <dbReference type="ARBA" id="ARBA00005189"/>
    </source>
</evidence>
<dbReference type="GO" id="GO:0004605">
    <property type="term" value="F:phosphatidate cytidylyltransferase activity"/>
    <property type="evidence" value="ECO:0007669"/>
    <property type="project" value="UniProtKB-EC"/>
</dbReference>
<evidence type="ECO:0000313" key="25">
    <source>
        <dbReference type="EMBL" id="KJV69182.1"/>
    </source>
</evidence>
<keyword evidence="11 24" id="KW-0812">Transmembrane</keyword>
<dbReference type="EMBL" id="LANX01000001">
    <property type="protein sequence ID" value="KJV69182.1"/>
    <property type="molecule type" value="Genomic_DNA"/>
</dbReference>
<name>A0A0F3NNB5_9RICK</name>
<dbReference type="AlphaFoldDB" id="A0A0F3NNB5"/>
<evidence type="ECO:0000256" key="19">
    <source>
        <dbReference type="ARBA" id="ARBA00031825"/>
    </source>
</evidence>
<keyword evidence="26" id="KW-1185">Reference proteome</keyword>
<comment type="catalytic activity">
    <reaction evidence="1">
        <text>a 1,2-diacyl-sn-glycero-3-phosphate + CTP + H(+) = a CDP-1,2-diacyl-sn-glycerol + diphosphate</text>
        <dbReference type="Rhea" id="RHEA:16229"/>
        <dbReference type="ChEBI" id="CHEBI:15378"/>
        <dbReference type="ChEBI" id="CHEBI:33019"/>
        <dbReference type="ChEBI" id="CHEBI:37563"/>
        <dbReference type="ChEBI" id="CHEBI:58332"/>
        <dbReference type="ChEBI" id="CHEBI:58608"/>
        <dbReference type="EC" id="2.7.7.41"/>
    </reaction>
</comment>
<evidence type="ECO:0000256" key="8">
    <source>
        <dbReference type="ARBA" id="ARBA00022475"/>
    </source>
</evidence>
<proteinExistence type="inferred from homology"/>
<comment type="pathway">
    <text evidence="3">Phospholipid metabolism; CDP-diacylglycerol biosynthesis; CDP-diacylglycerol from sn-glycerol 3-phosphate: step 3/3.</text>
</comment>
<evidence type="ECO:0000256" key="12">
    <source>
        <dbReference type="ARBA" id="ARBA00022695"/>
    </source>
</evidence>
<keyword evidence="15 24" id="KW-0472">Membrane</keyword>
<evidence type="ECO:0000256" key="20">
    <source>
        <dbReference type="ARBA" id="ARBA00032253"/>
    </source>
</evidence>
<dbReference type="STRING" id="1359163.NLO413_0559"/>
<gene>
    <name evidence="25" type="ORF">NLO413_0559</name>
</gene>
<evidence type="ECO:0000256" key="17">
    <source>
        <dbReference type="ARBA" id="ARBA00023264"/>
    </source>
</evidence>
<dbReference type="EC" id="2.7.7.41" evidence="6"/>
<evidence type="ECO:0000256" key="5">
    <source>
        <dbReference type="ARBA" id="ARBA00010185"/>
    </source>
</evidence>
<comment type="caution">
    <text evidence="25">The sequence shown here is derived from an EMBL/GenBank/DDBJ whole genome shotgun (WGS) entry which is preliminary data.</text>
</comment>
<evidence type="ECO:0000256" key="7">
    <source>
        <dbReference type="ARBA" id="ARBA00019373"/>
    </source>
</evidence>
<evidence type="ECO:0000256" key="13">
    <source>
        <dbReference type="ARBA" id="ARBA00022989"/>
    </source>
</evidence>
<comment type="similarity">
    <text evidence="5">Belongs to the CDS family.</text>
</comment>
<evidence type="ECO:0000256" key="1">
    <source>
        <dbReference type="ARBA" id="ARBA00001698"/>
    </source>
</evidence>
<dbReference type="OrthoDB" id="9799199at2"/>
<evidence type="ECO:0000256" key="21">
    <source>
        <dbReference type="ARBA" id="ARBA00032396"/>
    </source>
</evidence>
<keyword evidence="16" id="KW-0594">Phospholipid biosynthesis</keyword>
<evidence type="ECO:0000256" key="6">
    <source>
        <dbReference type="ARBA" id="ARBA00012487"/>
    </source>
</evidence>
<dbReference type="Pfam" id="PF01148">
    <property type="entry name" value="CTP_transf_1"/>
    <property type="match status" value="1"/>
</dbReference>
<comment type="pathway">
    <text evidence="4">Lipid metabolism.</text>
</comment>
<sequence>MVGKNLLVRTLTSVLIFCILVFSLYSGKMAVYTLFFTIAVISAFEWGNMTAGRKVFYIPAFFVIILPYASLLYIYSLPHGTMLLLWLIFSVWSTDIAAYFVGKSIGGWKILPIISPNKTWSGLCGGIIFSMMTSMMMSIIFGIFSVSHSLIIGMVIAIIAQLGDFTESFVKRLCKVKNSGSVIPGHGGILDRMDGFIFTAPLTAYYIKSIAKFF</sequence>
<feature type="transmembrane region" description="Helical" evidence="24">
    <location>
        <begin position="55"/>
        <end position="77"/>
    </location>
</feature>
<keyword evidence="10 25" id="KW-0808">Transferase</keyword>
<keyword evidence="13 24" id="KW-1133">Transmembrane helix</keyword>
<dbReference type="PANTHER" id="PTHR46382">
    <property type="entry name" value="PHOSPHATIDATE CYTIDYLYLTRANSFERASE"/>
    <property type="match status" value="1"/>
</dbReference>
<evidence type="ECO:0000256" key="15">
    <source>
        <dbReference type="ARBA" id="ARBA00023136"/>
    </source>
</evidence>
<keyword evidence="9" id="KW-0444">Lipid biosynthesis</keyword>
<dbReference type="RefSeq" id="WP_045808951.1">
    <property type="nucleotide sequence ID" value="NZ_LANX01000001.1"/>
</dbReference>
<dbReference type="PATRIC" id="fig|1359163.3.peg.547"/>
<keyword evidence="14" id="KW-0443">Lipid metabolism</keyword>
<protein>
    <recommendedName>
        <fullName evidence="7">Phosphatidate cytidylyltransferase</fullName>
        <ecNumber evidence="6">2.7.7.41</ecNumber>
    </recommendedName>
    <alternativeName>
        <fullName evidence="20">CDP-DAG synthase</fullName>
    </alternativeName>
    <alternativeName>
        <fullName evidence="22">CDP-DG synthase</fullName>
    </alternativeName>
    <alternativeName>
        <fullName evidence="18">CDP-diacylglycerol synthase</fullName>
    </alternativeName>
    <alternativeName>
        <fullName evidence="21">CDP-diglyceride pyrophosphorylase</fullName>
    </alternativeName>
    <alternativeName>
        <fullName evidence="23">CDP-diglyceride synthase</fullName>
    </alternativeName>
    <alternativeName>
        <fullName evidence="19">CTP:phosphatidate cytidylyltransferase</fullName>
    </alternativeName>
</protein>
<evidence type="ECO:0000256" key="10">
    <source>
        <dbReference type="ARBA" id="ARBA00022679"/>
    </source>
</evidence>
<dbReference type="GO" id="GO:0005886">
    <property type="term" value="C:plasma membrane"/>
    <property type="evidence" value="ECO:0007669"/>
    <property type="project" value="UniProtKB-SubCell"/>
</dbReference>
<evidence type="ECO:0000256" key="2">
    <source>
        <dbReference type="ARBA" id="ARBA00004651"/>
    </source>
</evidence>
<comment type="subcellular location">
    <subcellularLocation>
        <location evidence="2">Cell membrane</location>
        <topology evidence="2">Multi-pass membrane protein</topology>
    </subcellularLocation>
</comment>
<feature type="transmembrane region" description="Helical" evidence="24">
    <location>
        <begin position="83"/>
        <end position="102"/>
    </location>
</feature>
<evidence type="ECO:0000256" key="16">
    <source>
        <dbReference type="ARBA" id="ARBA00023209"/>
    </source>
</evidence>
<dbReference type="GO" id="GO:0016024">
    <property type="term" value="P:CDP-diacylglycerol biosynthetic process"/>
    <property type="evidence" value="ECO:0007669"/>
    <property type="project" value="TreeGrafter"/>
</dbReference>
<keyword evidence="12 25" id="KW-0548">Nucleotidyltransferase</keyword>
<feature type="transmembrane region" description="Helical" evidence="24">
    <location>
        <begin position="7"/>
        <end position="25"/>
    </location>
</feature>
<evidence type="ECO:0000256" key="23">
    <source>
        <dbReference type="ARBA" id="ARBA00033406"/>
    </source>
</evidence>
<evidence type="ECO:0000256" key="14">
    <source>
        <dbReference type="ARBA" id="ARBA00023098"/>
    </source>
</evidence>
<keyword evidence="17" id="KW-1208">Phospholipid metabolism</keyword>
<evidence type="ECO:0000256" key="11">
    <source>
        <dbReference type="ARBA" id="ARBA00022692"/>
    </source>
</evidence>
<evidence type="ECO:0000313" key="26">
    <source>
        <dbReference type="Proteomes" id="UP000033562"/>
    </source>
</evidence>
<evidence type="ECO:0000256" key="22">
    <source>
        <dbReference type="ARBA" id="ARBA00032743"/>
    </source>
</evidence>
<evidence type="ECO:0000256" key="18">
    <source>
        <dbReference type="ARBA" id="ARBA00029893"/>
    </source>
</evidence>
<evidence type="ECO:0000256" key="24">
    <source>
        <dbReference type="SAM" id="Phobius"/>
    </source>
</evidence>